<organism evidence="1 2">
    <name type="scientific">Entomophthora muscae</name>
    <dbReference type="NCBI Taxonomy" id="34485"/>
    <lineage>
        <taxon>Eukaryota</taxon>
        <taxon>Fungi</taxon>
        <taxon>Fungi incertae sedis</taxon>
        <taxon>Zoopagomycota</taxon>
        <taxon>Entomophthoromycotina</taxon>
        <taxon>Entomophthoromycetes</taxon>
        <taxon>Entomophthorales</taxon>
        <taxon>Entomophthoraceae</taxon>
        <taxon>Entomophthora</taxon>
    </lineage>
</organism>
<evidence type="ECO:0000313" key="1">
    <source>
        <dbReference type="EMBL" id="KAJ9066787.1"/>
    </source>
</evidence>
<proteinExistence type="predicted"/>
<dbReference type="EMBL" id="QTSX02004277">
    <property type="protein sequence ID" value="KAJ9066787.1"/>
    <property type="molecule type" value="Genomic_DNA"/>
</dbReference>
<keyword evidence="2" id="KW-1185">Reference proteome</keyword>
<reference evidence="1" key="1">
    <citation type="submission" date="2022-04" db="EMBL/GenBank/DDBJ databases">
        <title>Genome of the entomopathogenic fungus Entomophthora muscae.</title>
        <authorList>
            <person name="Elya C."/>
            <person name="Lovett B.R."/>
            <person name="Lee E."/>
            <person name="Macias A.M."/>
            <person name="Hajek A.E."/>
            <person name="De Bivort B.L."/>
            <person name="Kasson M.T."/>
            <person name="De Fine Licht H.H."/>
            <person name="Stajich J.E."/>
        </authorList>
    </citation>
    <scope>NUCLEOTIDE SEQUENCE</scope>
    <source>
        <strain evidence="1">Berkeley</strain>
    </source>
</reference>
<dbReference type="Proteomes" id="UP001165960">
    <property type="component" value="Unassembled WGS sequence"/>
</dbReference>
<comment type="caution">
    <text evidence="1">The sequence shown here is derived from an EMBL/GenBank/DDBJ whole genome shotgun (WGS) entry which is preliminary data.</text>
</comment>
<gene>
    <name evidence="1" type="ORF">DSO57_1006078</name>
</gene>
<accession>A0ACC2SWQ7</accession>
<sequence>MAFQMPKDAEDYRQVEPSPMITQPVHYFSPYHMNIDCESNNLINNDLKLNSRKRSLTEYDLTAGFKKMKLAFQNDTQFSSDIANIDMMEEACEVREIQEPRLYVDDAYLEIANKIPSLILRPTPSEELEYLNNRQLVLYKPFIWRRLFVSFFVVNFLIFIFRISFFKRCGSENDDDPMDCEDSFSAAPQTLADESMEPCEEDIYCYGEPMETD</sequence>
<evidence type="ECO:0000313" key="2">
    <source>
        <dbReference type="Proteomes" id="UP001165960"/>
    </source>
</evidence>
<name>A0ACC2SWQ7_9FUNG</name>
<protein>
    <submittedName>
        <fullName evidence="1">Uncharacterized protein</fullName>
    </submittedName>
</protein>